<dbReference type="GeneID" id="301198756"/>
<evidence type="ECO:0000256" key="1">
    <source>
        <dbReference type="SAM" id="Phobius"/>
    </source>
</evidence>
<reference evidence="2" key="1">
    <citation type="submission" date="2022-10" db="EMBL/GenBank/DDBJ databases">
        <title>De novo draft assembly of the Pseudomonas pretiosus genome isolated from the plants rhizorohere.</title>
        <authorList>
            <person name="Robas M."/>
            <person name="Fernandez V.M."/>
            <person name="Provanza A."/>
            <person name="Jimenez P.A."/>
        </authorList>
    </citation>
    <scope>NUCLEOTIDE SEQUENCE</scope>
    <source>
        <strain evidence="2">SAICEU11T</strain>
    </source>
</reference>
<keyword evidence="1" id="KW-0812">Transmembrane</keyword>
<accession>A0ABT3EUM9</accession>
<keyword evidence="3" id="KW-1185">Reference proteome</keyword>
<gene>
    <name evidence="2" type="ORF">NGM45_12935</name>
</gene>
<protein>
    <submittedName>
        <fullName evidence="2">Uncharacterized protein</fullName>
    </submittedName>
</protein>
<evidence type="ECO:0000313" key="3">
    <source>
        <dbReference type="Proteomes" id="UP001060566"/>
    </source>
</evidence>
<keyword evidence="1" id="KW-1133">Transmembrane helix</keyword>
<name>A0ABT3EUM9_9BACI</name>
<evidence type="ECO:0000313" key="2">
    <source>
        <dbReference type="EMBL" id="MCW1239960.1"/>
    </source>
</evidence>
<dbReference type="EMBL" id="JAOXJG010000009">
    <property type="protein sequence ID" value="MCW1239960.1"/>
    <property type="molecule type" value="Genomic_DNA"/>
</dbReference>
<feature type="transmembrane region" description="Helical" evidence="1">
    <location>
        <begin position="33"/>
        <end position="55"/>
    </location>
</feature>
<feature type="transmembrane region" description="Helical" evidence="1">
    <location>
        <begin position="7"/>
        <end position="27"/>
    </location>
</feature>
<sequence>MKIFLGIIGLVIFGIGVRALFSGTFILENVIPSISHTAGNIILIIISIVLITFGFKGHKE</sequence>
<proteinExistence type="predicted"/>
<dbReference type="RefSeq" id="WP_264461903.1">
    <property type="nucleotide sequence ID" value="NZ_JAOXJG010000009.1"/>
</dbReference>
<comment type="caution">
    <text evidence="2">The sequence shown here is derived from an EMBL/GenBank/DDBJ whole genome shotgun (WGS) entry which is preliminary data.</text>
</comment>
<keyword evidence="1" id="KW-0472">Membrane</keyword>
<organism evidence="2 3">
    <name type="scientific">Bacillus pretiosus</name>
    <dbReference type="NCBI Taxonomy" id="2983392"/>
    <lineage>
        <taxon>Bacteria</taxon>
        <taxon>Bacillati</taxon>
        <taxon>Bacillota</taxon>
        <taxon>Bacilli</taxon>
        <taxon>Bacillales</taxon>
        <taxon>Bacillaceae</taxon>
        <taxon>Bacillus</taxon>
    </lineage>
</organism>
<dbReference type="Proteomes" id="UP001060566">
    <property type="component" value="Unassembled WGS sequence"/>
</dbReference>